<evidence type="ECO:0000313" key="3">
    <source>
        <dbReference type="Proteomes" id="UP000316968"/>
    </source>
</evidence>
<keyword evidence="3" id="KW-1185">Reference proteome</keyword>
<evidence type="ECO:0000256" key="1">
    <source>
        <dbReference type="SAM" id="MobiDB-lite"/>
    </source>
</evidence>
<organism evidence="2 3">
    <name type="scientific">Saccharibacillus brassicae</name>
    <dbReference type="NCBI Taxonomy" id="2583377"/>
    <lineage>
        <taxon>Bacteria</taxon>
        <taxon>Bacillati</taxon>
        <taxon>Bacillota</taxon>
        <taxon>Bacilli</taxon>
        <taxon>Bacillales</taxon>
        <taxon>Paenibacillaceae</taxon>
        <taxon>Saccharibacillus</taxon>
    </lineage>
</organism>
<feature type="region of interest" description="Disordered" evidence="1">
    <location>
        <begin position="51"/>
        <end position="87"/>
    </location>
</feature>
<gene>
    <name evidence="2" type="ORF">FFV09_12765</name>
</gene>
<dbReference type="Proteomes" id="UP000316968">
    <property type="component" value="Chromosome"/>
</dbReference>
<reference evidence="2 3" key="1">
    <citation type="submission" date="2019-06" db="EMBL/GenBank/DDBJ databases">
        <title>Saccharibacillus brassicae sp. nov., an endophytic bacterium isolated from Chinese cabbage seeds (Brassica pekinensis).</title>
        <authorList>
            <person name="Jiang L."/>
            <person name="Lee J."/>
            <person name="Kim S.W."/>
        </authorList>
    </citation>
    <scope>NUCLEOTIDE SEQUENCE [LARGE SCALE GENOMIC DNA]</scope>
    <source>
        <strain evidence="3">KCTC 43072 / ATSA2</strain>
    </source>
</reference>
<dbReference type="AlphaFoldDB" id="A0A4Y6UV99"/>
<dbReference type="RefSeq" id="WP_141448184.1">
    <property type="nucleotide sequence ID" value="NZ_CP041217.1"/>
</dbReference>
<sequence length="115" mass="12798">MMKLSSMSKIVDDVNENDWSSPAGETLWAHDPGSVRFWRIRSNAACTVDVNGQRTWPPARSASDFAESISRAPMRRPAAQNQTSGRNGLEDRLVRFSLCASPRARAGPRLQIEQL</sequence>
<name>A0A4Y6UV99_SACBS</name>
<evidence type="ECO:0000313" key="2">
    <source>
        <dbReference type="EMBL" id="QDH21639.1"/>
    </source>
</evidence>
<proteinExistence type="predicted"/>
<protein>
    <submittedName>
        <fullName evidence="2">Uncharacterized protein</fullName>
    </submittedName>
</protein>
<dbReference type="OrthoDB" id="4030632at2"/>
<dbReference type="KEGG" id="saca:FFV09_12765"/>
<dbReference type="EMBL" id="CP041217">
    <property type="protein sequence ID" value="QDH21639.1"/>
    <property type="molecule type" value="Genomic_DNA"/>
</dbReference>
<accession>A0A4Y6UV99</accession>